<dbReference type="Pfam" id="PF00775">
    <property type="entry name" value="Dioxygenase_C"/>
    <property type="match status" value="1"/>
</dbReference>
<keyword evidence="3" id="KW-0560">Oxidoreductase</keyword>
<dbReference type="InterPro" id="IPR039387">
    <property type="entry name" value="3_4-PCD"/>
</dbReference>
<dbReference type="PANTHER" id="PTHR33711:SF9">
    <property type="entry name" value="PROTOCATECHUATE 3,4-DIOXYGENASE ALPHA CHAIN"/>
    <property type="match status" value="1"/>
</dbReference>
<dbReference type="PANTHER" id="PTHR33711">
    <property type="entry name" value="DIOXYGENASE, PUTATIVE (AFU_ORTHOLOGUE AFUA_2G02910)-RELATED"/>
    <property type="match status" value="1"/>
</dbReference>
<keyword evidence="2 6" id="KW-0223">Dioxygenase</keyword>
<dbReference type="GO" id="GO:0018578">
    <property type="term" value="F:protocatechuate 3,4-dioxygenase activity"/>
    <property type="evidence" value="ECO:0007669"/>
    <property type="project" value="InterPro"/>
</dbReference>
<reference evidence="6 7" key="1">
    <citation type="submission" date="2020-04" db="EMBL/GenBank/DDBJ databases">
        <title>Luteolibacter sp. G-1-1-1 isolated from soil.</title>
        <authorList>
            <person name="Dahal R.H."/>
        </authorList>
    </citation>
    <scope>NUCLEOTIDE SEQUENCE [LARGE SCALE GENOMIC DNA]</scope>
    <source>
        <strain evidence="6 7">G-1-1-1</strain>
    </source>
</reference>
<evidence type="ECO:0000256" key="2">
    <source>
        <dbReference type="ARBA" id="ARBA00022964"/>
    </source>
</evidence>
<dbReference type="CDD" id="cd03459">
    <property type="entry name" value="3_4-PCD"/>
    <property type="match status" value="1"/>
</dbReference>
<dbReference type="SUPFAM" id="SSF49482">
    <property type="entry name" value="Aromatic compound dioxygenase"/>
    <property type="match status" value="1"/>
</dbReference>
<feature type="compositionally biased region" description="Pro residues" evidence="4">
    <location>
        <begin position="266"/>
        <end position="278"/>
    </location>
</feature>
<evidence type="ECO:0000256" key="3">
    <source>
        <dbReference type="ARBA" id="ARBA00023002"/>
    </source>
</evidence>
<dbReference type="RefSeq" id="WP_169453118.1">
    <property type="nucleotide sequence ID" value="NZ_CP051774.1"/>
</dbReference>
<dbReference type="EMBL" id="CP051774">
    <property type="protein sequence ID" value="QJE94897.1"/>
    <property type="molecule type" value="Genomic_DNA"/>
</dbReference>
<evidence type="ECO:0000259" key="5">
    <source>
        <dbReference type="Pfam" id="PF00775"/>
    </source>
</evidence>
<evidence type="ECO:0000256" key="1">
    <source>
        <dbReference type="ARBA" id="ARBA00007825"/>
    </source>
</evidence>
<organism evidence="6 7">
    <name type="scientific">Luteolibacter luteus</name>
    <dbReference type="NCBI Taxonomy" id="2728835"/>
    <lineage>
        <taxon>Bacteria</taxon>
        <taxon>Pseudomonadati</taxon>
        <taxon>Verrucomicrobiota</taxon>
        <taxon>Verrucomicrobiia</taxon>
        <taxon>Verrucomicrobiales</taxon>
        <taxon>Verrucomicrobiaceae</taxon>
        <taxon>Luteolibacter</taxon>
    </lineage>
</organism>
<dbReference type="InterPro" id="IPR050770">
    <property type="entry name" value="Intradiol_RC_Dioxygenase"/>
</dbReference>
<evidence type="ECO:0000256" key="4">
    <source>
        <dbReference type="SAM" id="MobiDB-lite"/>
    </source>
</evidence>
<feature type="domain" description="Intradiol ring-cleavage dioxygenases" evidence="5">
    <location>
        <begin position="48"/>
        <end position="200"/>
    </location>
</feature>
<dbReference type="AlphaFoldDB" id="A0A858RDM7"/>
<dbReference type="GO" id="GO:0008199">
    <property type="term" value="F:ferric iron binding"/>
    <property type="evidence" value="ECO:0007669"/>
    <property type="project" value="InterPro"/>
</dbReference>
<evidence type="ECO:0000313" key="6">
    <source>
        <dbReference type="EMBL" id="QJE94897.1"/>
    </source>
</evidence>
<dbReference type="InterPro" id="IPR015889">
    <property type="entry name" value="Intradiol_dOase_core"/>
</dbReference>
<name>A0A858RDM7_9BACT</name>
<accession>A0A858RDM7</accession>
<protein>
    <submittedName>
        <fullName evidence="6">Intradiol ring-cleavage dioxygenase</fullName>
    </submittedName>
</protein>
<dbReference type="InterPro" id="IPR000627">
    <property type="entry name" value="Intradiol_dOase_C"/>
</dbReference>
<feature type="compositionally biased region" description="Gly residues" evidence="4">
    <location>
        <begin position="239"/>
        <end position="265"/>
    </location>
</feature>
<gene>
    <name evidence="6" type="ORF">HHL09_03585</name>
</gene>
<feature type="region of interest" description="Disordered" evidence="4">
    <location>
        <begin position="239"/>
        <end position="278"/>
    </location>
</feature>
<dbReference type="KEGG" id="luo:HHL09_03585"/>
<keyword evidence="7" id="KW-1185">Reference proteome</keyword>
<proteinExistence type="inferred from homology"/>
<evidence type="ECO:0000313" key="7">
    <source>
        <dbReference type="Proteomes" id="UP000501812"/>
    </source>
</evidence>
<dbReference type="Proteomes" id="UP000501812">
    <property type="component" value="Chromosome"/>
</dbReference>
<dbReference type="Gene3D" id="2.60.130.10">
    <property type="entry name" value="Aromatic compound dioxygenase"/>
    <property type="match status" value="1"/>
</dbReference>
<comment type="similarity">
    <text evidence="1">Belongs to the intradiol ring-cleavage dioxygenase family.</text>
</comment>
<sequence length="278" mass="29871">MSRPIQPICPSRRGFLASMGLGAALFGTRGLMAEELSKGRIATPEMTEGPYYPDKMPLDTDNDLLIINDSITPAVGEISWVSGSVIDASGQPIRNATIEIWQCDSKSSYIHSRGRNANGEDGNFQGYGRYQTDSTGRYQFRTIKPVSYELNGMFRAPHIHFAVSRNGRRIFTTQMMVKGHADNARDHVLGEIADAAARQTILVDFLPVPGSKLGELTAKFDLIIGRTLEEGDDHKLLGGIGKAGSRGFGGPPGRGMVRPGGGAGGSPPPPGERPPPPR</sequence>